<evidence type="ECO:0000256" key="1">
    <source>
        <dbReference type="SAM" id="MobiDB-lite"/>
    </source>
</evidence>
<dbReference type="RefSeq" id="WP_036337449.1">
    <property type="nucleotide sequence ID" value="NZ_JPMX01000077.1"/>
</dbReference>
<feature type="region of interest" description="Disordered" evidence="1">
    <location>
        <begin position="44"/>
        <end position="63"/>
    </location>
</feature>
<dbReference type="Proteomes" id="UP000029713">
    <property type="component" value="Unassembled WGS sequence"/>
</dbReference>
<protein>
    <recommendedName>
        <fullName evidence="4">SHOCT domain-containing protein</fullName>
    </recommendedName>
</protein>
<keyword evidence="3" id="KW-1185">Reference proteome</keyword>
<comment type="caution">
    <text evidence="2">The sequence shown here is derived from an EMBL/GenBank/DDBJ whole genome shotgun (WGS) entry which is preliminary data.</text>
</comment>
<evidence type="ECO:0008006" key="4">
    <source>
        <dbReference type="Google" id="ProtNLM"/>
    </source>
</evidence>
<evidence type="ECO:0000313" key="2">
    <source>
        <dbReference type="EMBL" id="KGH45408.1"/>
    </source>
</evidence>
<reference evidence="2 3" key="1">
    <citation type="submission" date="2014-07" db="EMBL/GenBank/DDBJ databases">
        <title>Biosystematic studies on Modestobacter strains isolated from extreme hyper-arid desert soil and from historic building.</title>
        <authorList>
            <person name="Bukarasam K."/>
            <person name="Bull A."/>
            <person name="Girard G."/>
            <person name="van Wezel G."/>
            <person name="Goodfellow M."/>
        </authorList>
    </citation>
    <scope>NUCLEOTIDE SEQUENCE [LARGE SCALE GENOMIC DNA]</scope>
    <source>
        <strain evidence="2 3">KNN45-2b</strain>
    </source>
</reference>
<name>A0A098Y3G1_9ACTN</name>
<gene>
    <name evidence="2" type="ORF">IN07_17040</name>
</gene>
<sequence length="90" mass="9764">MGDGGTMMGTMMGGWMLLWALLGLAVLVLAALGGVWLARRLGRDRDEQTRGTSGPSDAAPGAQELLRRRYAAGEIDREEYLRTQRDLAEG</sequence>
<evidence type="ECO:0000313" key="3">
    <source>
        <dbReference type="Proteomes" id="UP000029713"/>
    </source>
</evidence>
<organism evidence="2 3">
    <name type="scientific">Modestobacter caceresii</name>
    <dbReference type="NCBI Taxonomy" id="1522368"/>
    <lineage>
        <taxon>Bacteria</taxon>
        <taxon>Bacillati</taxon>
        <taxon>Actinomycetota</taxon>
        <taxon>Actinomycetes</taxon>
        <taxon>Geodermatophilales</taxon>
        <taxon>Geodermatophilaceae</taxon>
        <taxon>Modestobacter</taxon>
    </lineage>
</organism>
<accession>A0A098Y3G1</accession>
<dbReference type="OrthoDB" id="3748887at2"/>
<proteinExistence type="predicted"/>
<dbReference type="AlphaFoldDB" id="A0A098Y3G1"/>
<dbReference type="EMBL" id="JPMX01000077">
    <property type="protein sequence ID" value="KGH45408.1"/>
    <property type="molecule type" value="Genomic_DNA"/>
</dbReference>